<dbReference type="AlphaFoldDB" id="A0A2H0LYR1"/>
<dbReference type="InterPro" id="IPR021795">
    <property type="entry name" value="DUF3363"/>
</dbReference>
<dbReference type="Proteomes" id="UP000229641">
    <property type="component" value="Unassembled WGS sequence"/>
</dbReference>
<accession>A0A2H0LYR1</accession>
<feature type="non-terminal residue" evidence="1">
    <location>
        <position position="1"/>
    </location>
</feature>
<comment type="caution">
    <text evidence="1">The sequence shown here is derived from an EMBL/GenBank/DDBJ whole genome shotgun (WGS) entry which is preliminary data.</text>
</comment>
<dbReference type="EMBL" id="PCWA01000033">
    <property type="protein sequence ID" value="PIQ89569.1"/>
    <property type="molecule type" value="Genomic_DNA"/>
</dbReference>
<protein>
    <submittedName>
        <fullName evidence="1">Uncharacterized protein</fullName>
    </submittedName>
</protein>
<dbReference type="Pfam" id="PF11843">
    <property type="entry name" value="DUF3363"/>
    <property type="match status" value="1"/>
</dbReference>
<name>A0A2H0LYR1_9BACT</name>
<sequence>PKNSIELEKRLHVIGRLKYLERLGFIQKAGSITWKVDGTFLKSLRQIQISNDIIKRKANHINNISDKHLPIVRTFLRKGESIAGRVVGFGLHDENYDKRYLILEGIDGKIHYVHPTKKMILHRDSSKIKNNDIIHMEVKSYFKNGKETTYLKFNNWGKLDRIKWNKEITEADHYFITRYLKNLKALDMNLDTRTFGRQYFNMMKQRIVRFRTLGHLDKNLNVKNLIKRRE</sequence>
<organism evidence="1 2">
    <name type="scientific">Candidatus Ghiorseimicrobium undicola</name>
    <dbReference type="NCBI Taxonomy" id="1974746"/>
    <lineage>
        <taxon>Bacteria</taxon>
        <taxon>Pseudomonadati</taxon>
        <taxon>Candidatus Omnitrophota</taxon>
        <taxon>Candidatus Ghiorseimicrobium</taxon>
    </lineage>
</organism>
<reference evidence="1 2" key="1">
    <citation type="submission" date="2017-09" db="EMBL/GenBank/DDBJ databases">
        <title>Depth-based differentiation of microbial function through sediment-hosted aquifers and enrichment of novel symbionts in the deep terrestrial subsurface.</title>
        <authorList>
            <person name="Probst A.J."/>
            <person name="Ladd B."/>
            <person name="Jarett J.K."/>
            <person name="Geller-Mcgrath D.E."/>
            <person name="Sieber C.M."/>
            <person name="Emerson J.B."/>
            <person name="Anantharaman K."/>
            <person name="Thomas B.C."/>
            <person name="Malmstrom R."/>
            <person name="Stieglmeier M."/>
            <person name="Klingl A."/>
            <person name="Woyke T."/>
            <person name="Ryan C.M."/>
            <person name="Banfield J.F."/>
        </authorList>
    </citation>
    <scope>NUCLEOTIDE SEQUENCE [LARGE SCALE GENOMIC DNA]</scope>
    <source>
        <strain evidence="1">CG11_big_fil_rev_8_21_14_0_20_42_13</strain>
    </source>
</reference>
<proteinExistence type="predicted"/>
<gene>
    <name evidence="1" type="ORF">COV72_02340</name>
</gene>
<evidence type="ECO:0000313" key="1">
    <source>
        <dbReference type="EMBL" id="PIQ89569.1"/>
    </source>
</evidence>
<evidence type="ECO:0000313" key="2">
    <source>
        <dbReference type="Proteomes" id="UP000229641"/>
    </source>
</evidence>